<evidence type="ECO:0000313" key="3">
    <source>
        <dbReference type="Proteomes" id="UP001556367"/>
    </source>
</evidence>
<feature type="transmembrane region" description="Helical" evidence="1">
    <location>
        <begin position="272"/>
        <end position="292"/>
    </location>
</feature>
<feature type="transmembrane region" description="Helical" evidence="1">
    <location>
        <begin position="69"/>
        <end position="94"/>
    </location>
</feature>
<feature type="transmembrane region" description="Helical" evidence="1">
    <location>
        <begin position="34"/>
        <end position="57"/>
    </location>
</feature>
<organism evidence="2 3">
    <name type="scientific">Hohenbuehelia grisea</name>
    <dbReference type="NCBI Taxonomy" id="104357"/>
    <lineage>
        <taxon>Eukaryota</taxon>
        <taxon>Fungi</taxon>
        <taxon>Dikarya</taxon>
        <taxon>Basidiomycota</taxon>
        <taxon>Agaricomycotina</taxon>
        <taxon>Agaricomycetes</taxon>
        <taxon>Agaricomycetidae</taxon>
        <taxon>Agaricales</taxon>
        <taxon>Pleurotineae</taxon>
        <taxon>Pleurotaceae</taxon>
        <taxon>Hohenbuehelia</taxon>
    </lineage>
</organism>
<gene>
    <name evidence="2" type="ORF">HGRIS_008651</name>
</gene>
<keyword evidence="1" id="KW-0472">Membrane</keyword>
<feature type="transmembrane region" description="Helical" evidence="1">
    <location>
        <begin position="146"/>
        <end position="166"/>
    </location>
</feature>
<comment type="caution">
    <text evidence="2">The sequence shown here is derived from an EMBL/GenBank/DDBJ whole genome shotgun (WGS) entry which is preliminary data.</text>
</comment>
<sequence>MRPHNSPVLSLAPTSTFTLPEIMPQRSSVTSTVGIVIVSFLQGVFLILFTLAVYLVLRNKKFNHGKRFPITLIVVIVMYCVSVAHFGMAFSQYLKSLGGSPTGTNYARHFGRVSLAKVVVSGINCWLADLLLIWRGWVIYSRDKRVIIFPLITFVALLVASIGYYVKGFIDFNDVTGNELSALYLWAHATPLRTWGILVIVFSSATNLSMTGAISFKLIRHQRYMRKTIGYSRAWIESLVIIDSGAVYSLACLVYLGLYVANHEAEGIMLDIVSQLSGVVLTLVIVTIAAGLTPIELHPQPVTSYTASTAPPMDSRPTTRHLTDGMSSVSHDMTFAIVEAPVDHSKPKPKNHSMESLSV</sequence>
<reference evidence="3" key="1">
    <citation type="submission" date="2024-06" db="EMBL/GenBank/DDBJ databases">
        <title>Multi-omics analyses provide insights into the biosynthesis of the anticancer antibiotic pleurotin in Hohenbuehelia grisea.</title>
        <authorList>
            <person name="Weaver J.A."/>
            <person name="Alberti F."/>
        </authorList>
    </citation>
    <scope>NUCLEOTIDE SEQUENCE [LARGE SCALE GENOMIC DNA]</scope>
    <source>
        <strain evidence="3">T-177</strain>
    </source>
</reference>
<feature type="transmembrane region" description="Helical" evidence="1">
    <location>
        <begin position="240"/>
        <end position="260"/>
    </location>
</feature>
<dbReference type="Proteomes" id="UP001556367">
    <property type="component" value="Unassembled WGS sequence"/>
</dbReference>
<proteinExistence type="predicted"/>
<keyword evidence="1" id="KW-0812">Transmembrane</keyword>
<evidence type="ECO:0000313" key="2">
    <source>
        <dbReference type="EMBL" id="KAL0951998.1"/>
    </source>
</evidence>
<keyword evidence="1" id="KW-1133">Transmembrane helix</keyword>
<keyword evidence="3" id="KW-1185">Reference proteome</keyword>
<accession>A0ABR3J959</accession>
<dbReference type="EMBL" id="JASNQZ010000011">
    <property type="protein sequence ID" value="KAL0951998.1"/>
    <property type="molecule type" value="Genomic_DNA"/>
</dbReference>
<evidence type="ECO:0000256" key="1">
    <source>
        <dbReference type="SAM" id="Phobius"/>
    </source>
</evidence>
<protein>
    <submittedName>
        <fullName evidence="2">Uncharacterized protein</fullName>
    </submittedName>
</protein>
<feature type="transmembrane region" description="Helical" evidence="1">
    <location>
        <begin position="114"/>
        <end position="134"/>
    </location>
</feature>
<feature type="transmembrane region" description="Helical" evidence="1">
    <location>
        <begin position="195"/>
        <end position="219"/>
    </location>
</feature>
<name>A0ABR3J959_9AGAR</name>